<dbReference type="PANTHER" id="PTHR46438:SF11">
    <property type="entry name" value="LIPASE-RELATED"/>
    <property type="match status" value="1"/>
</dbReference>
<dbReference type="GO" id="GO:0016787">
    <property type="term" value="F:hydrolase activity"/>
    <property type="evidence" value="ECO:0007669"/>
    <property type="project" value="UniProtKB-KW"/>
</dbReference>
<evidence type="ECO:0000313" key="3">
    <source>
        <dbReference type="Proteomes" id="UP000032749"/>
    </source>
</evidence>
<dbReference type="PRINTS" id="PR00111">
    <property type="entry name" value="ABHYDROLASE"/>
</dbReference>
<dbReference type="EMBL" id="FO203512">
    <property type="protein sequence ID" value="CCK77112.1"/>
    <property type="molecule type" value="Genomic_DNA"/>
</dbReference>
<reference evidence="2 3" key="1">
    <citation type="journal article" date="2013" name="Nat. Commun.">
        <title>Genome sequence and functional genomic analysis of the oil-degrading bacterium Oleispira antarctica.</title>
        <authorList>
            <person name="Kube M."/>
            <person name="Chernikova T.N."/>
            <person name="Al-Ramahi Y."/>
            <person name="Beloqui A."/>
            <person name="Lopez-Cortez N."/>
            <person name="Guazzaroni M.E."/>
            <person name="Heipieper H.J."/>
            <person name="Klages S."/>
            <person name="Kotsyurbenko O.R."/>
            <person name="Langer I."/>
            <person name="Nechitaylo T.Y."/>
            <person name="Lunsdorf H."/>
            <person name="Fernandez M."/>
            <person name="Juarez S."/>
            <person name="Ciordia S."/>
            <person name="Singer A."/>
            <person name="Kagan O."/>
            <person name="Egorova O."/>
            <person name="Petit P.A."/>
            <person name="Stogios P."/>
            <person name="Kim Y."/>
            <person name="Tchigvintsev A."/>
            <person name="Flick R."/>
            <person name="Denaro R."/>
            <person name="Genovese M."/>
            <person name="Albar J.P."/>
            <person name="Reva O.N."/>
            <person name="Martinez-Gomariz M."/>
            <person name="Tran H."/>
            <person name="Ferrer M."/>
            <person name="Savchenko A."/>
            <person name="Yakunin A.F."/>
            <person name="Yakimov M.M."/>
            <person name="Golyshina O.V."/>
            <person name="Reinhardt R."/>
            <person name="Golyshin P.N."/>
        </authorList>
    </citation>
    <scope>NUCLEOTIDE SEQUENCE [LARGE SCALE GENOMIC DNA]</scope>
</reference>
<feature type="domain" description="AB hydrolase-1" evidence="1">
    <location>
        <begin position="73"/>
        <end position="302"/>
    </location>
</feature>
<dbReference type="InterPro" id="IPR000073">
    <property type="entry name" value="AB_hydrolase_1"/>
</dbReference>
<proteinExistence type="predicted"/>
<accession>R4YPV5</accession>
<evidence type="ECO:0000313" key="2">
    <source>
        <dbReference type="EMBL" id="CCK77112.1"/>
    </source>
</evidence>
<evidence type="ECO:0000259" key="1">
    <source>
        <dbReference type="Pfam" id="PF00561"/>
    </source>
</evidence>
<dbReference type="InterPro" id="IPR029058">
    <property type="entry name" value="AB_hydrolase_fold"/>
</dbReference>
<keyword evidence="2" id="KW-0378">Hydrolase</keyword>
<sequence length="335" mass="37519">MKLFISALIAVVLLVSMYSGRYYMGFVDLAPDVVNSRYANDESKFIALGSLQKGIEVHYRDEGLNAEENPDAPVLFLLHGIMASLHTWDGWVENLQDDFRIIRVDIPGFGLTGPYADGIYNVERAVDMLNQLSSELKIESFSLAGNSMGGLISWNFAVQYPEKVERLILLDSAGYSFDLPVMLKLLRTPILKDSMAFVTPKFIVTQTLSEVYGDDSKVTDETIERYHQLMLREGNRTAVVSVLESISDVENDKIKQLKVPTLIQWGEADNWIPLAHAENFAAEIEGAKLITYPGVGHIPMEEIPQQSANDAKDFLLYVIEEPQNIEPMQVTPVTL</sequence>
<dbReference type="SUPFAM" id="SSF53474">
    <property type="entry name" value="alpha/beta-Hydrolases"/>
    <property type="match status" value="1"/>
</dbReference>
<name>R4YPV5_OLEAN</name>
<dbReference type="HOGENOM" id="CLU_020336_13_2_6"/>
<dbReference type="STRING" id="698738.OLEAN_C29360"/>
<dbReference type="KEGG" id="oai:OLEAN_C29360"/>
<protein>
    <submittedName>
        <fullName evidence="2">Alpha/beta hydrolase fold</fullName>
    </submittedName>
</protein>
<organism evidence="2 3">
    <name type="scientific">Oleispira antarctica RB-8</name>
    <dbReference type="NCBI Taxonomy" id="698738"/>
    <lineage>
        <taxon>Bacteria</taxon>
        <taxon>Pseudomonadati</taxon>
        <taxon>Pseudomonadota</taxon>
        <taxon>Gammaproteobacteria</taxon>
        <taxon>Oceanospirillales</taxon>
        <taxon>Oceanospirillaceae</taxon>
        <taxon>Oleispira</taxon>
    </lineage>
</organism>
<keyword evidence="3" id="KW-1185">Reference proteome</keyword>
<dbReference type="Proteomes" id="UP000032749">
    <property type="component" value="Chromosome"/>
</dbReference>
<dbReference type="Gene3D" id="3.40.50.1820">
    <property type="entry name" value="alpha/beta hydrolase"/>
    <property type="match status" value="1"/>
</dbReference>
<dbReference type="PATRIC" id="fig|698738.3.peg.3050"/>
<dbReference type="AlphaFoldDB" id="R4YPV5"/>
<dbReference type="Pfam" id="PF00561">
    <property type="entry name" value="Abhydrolase_1"/>
    <property type="match status" value="1"/>
</dbReference>
<gene>
    <name evidence="2" type="ORF">OLEAN_C29360</name>
</gene>
<dbReference type="OrthoDB" id="9773549at2"/>
<dbReference type="PANTHER" id="PTHR46438">
    <property type="entry name" value="ALPHA/BETA-HYDROLASES SUPERFAMILY PROTEIN"/>
    <property type="match status" value="1"/>
</dbReference>